<dbReference type="PANTHER" id="PTHR21503:SF31">
    <property type="entry name" value="F-BOX DOMAIN-CONTAINING PROTEIN"/>
    <property type="match status" value="1"/>
</dbReference>
<dbReference type="InParanoid" id="E3MU41"/>
<dbReference type="InterPro" id="IPR012885">
    <property type="entry name" value="F-box_Sdz-33"/>
</dbReference>
<dbReference type="RefSeq" id="XP_003100323.2">
    <property type="nucleotide sequence ID" value="XM_003100275.2"/>
</dbReference>
<sequence length="304" mass="35860">MTTNHAFKIFNLPNIALETVLCSMNPVEFDPTFVPEYSILIYYAGDDVVHSFNTITTYLSDLFDVQPSFLSLNYKYLQDDLISRIMDNYCNVHNFELKDDVNKDYKIVNYNDQIIVSILKQQDSTLQLKLLFNPPPEFTFDFNSLRNTPVVIEIEHSHWITWSQLLEIKSENVYLCRSNFSNLDLKNLVQIWKNGWTPKWKWLMVQFKEDLDVDALISERFINIDLKDCQTSFILKDISTHAYKFRAEFHTFQGVTTKTGYHLTRPDHSIATVTVENNRIGWFYMQSNEPNEKLITRVTKHAFY</sequence>
<dbReference type="AlphaFoldDB" id="E3MU41"/>
<dbReference type="Proteomes" id="UP000008281">
    <property type="component" value="Unassembled WGS sequence"/>
</dbReference>
<dbReference type="OrthoDB" id="5911164at2759"/>
<dbReference type="GeneID" id="9818599"/>
<gene>
    <name evidence="2" type="ORF">CRE_22501</name>
</gene>
<evidence type="ECO:0000259" key="1">
    <source>
        <dbReference type="Pfam" id="PF07735"/>
    </source>
</evidence>
<feature type="domain" description="Sdz-33 F-box" evidence="1">
    <location>
        <begin position="152"/>
        <end position="204"/>
    </location>
</feature>
<dbReference type="HOGENOM" id="CLU_036540_0_0_1"/>
<protein>
    <recommendedName>
        <fullName evidence="1">Sdz-33 F-box domain-containing protein</fullName>
    </recommendedName>
</protein>
<accession>E3MU41</accession>
<dbReference type="EMBL" id="DS268478">
    <property type="protein sequence ID" value="EFP09018.1"/>
    <property type="molecule type" value="Genomic_DNA"/>
</dbReference>
<evidence type="ECO:0000313" key="2">
    <source>
        <dbReference type="EMBL" id="EFP09018.1"/>
    </source>
</evidence>
<dbReference type="Pfam" id="PF07735">
    <property type="entry name" value="FBA_2"/>
    <property type="match status" value="1"/>
</dbReference>
<name>E3MU41_CAERE</name>
<reference evidence="2" key="1">
    <citation type="submission" date="2007-07" db="EMBL/GenBank/DDBJ databases">
        <title>PCAP assembly of the Caenorhabditis remanei genome.</title>
        <authorList>
            <consortium name="The Caenorhabditis remanei Sequencing Consortium"/>
            <person name="Wilson R.K."/>
        </authorList>
    </citation>
    <scope>NUCLEOTIDE SEQUENCE [LARGE SCALE GENOMIC DNA]</scope>
    <source>
        <strain evidence="2">PB4641</strain>
    </source>
</reference>
<dbReference type="KEGG" id="crq:GCK72_003912"/>
<evidence type="ECO:0000313" key="3">
    <source>
        <dbReference type="Proteomes" id="UP000008281"/>
    </source>
</evidence>
<dbReference type="CTD" id="9818599"/>
<organism evidence="3">
    <name type="scientific">Caenorhabditis remanei</name>
    <name type="common">Caenorhabditis vulgaris</name>
    <dbReference type="NCBI Taxonomy" id="31234"/>
    <lineage>
        <taxon>Eukaryota</taxon>
        <taxon>Metazoa</taxon>
        <taxon>Ecdysozoa</taxon>
        <taxon>Nematoda</taxon>
        <taxon>Chromadorea</taxon>
        <taxon>Rhabditida</taxon>
        <taxon>Rhabditina</taxon>
        <taxon>Rhabditomorpha</taxon>
        <taxon>Rhabditoidea</taxon>
        <taxon>Rhabditidae</taxon>
        <taxon>Peloderinae</taxon>
        <taxon>Caenorhabditis</taxon>
    </lineage>
</organism>
<proteinExistence type="predicted"/>
<keyword evidence="3" id="KW-1185">Reference proteome</keyword>
<dbReference type="PANTHER" id="PTHR21503">
    <property type="entry name" value="F-BOX-CONTAINING HYPOTHETICAL PROTEIN C.ELEGANS"/>
    <property type="match status" value="1"/>
</dbReference>